<dbReference type="AlphaFoldDB" id="A0AAU2GYX8"/>
<name>A0AAU2GYX8_9ACTN</name>
<sequence>MREHVAGLMRAATRRKVPAVPLFVGLCALLMCLSLPLSLPLSPAAPWVTAPSYTKGGVPSVHGDPATRRHARGTCVRGRAGPRRCRARLIATGTDRH</sequence>
<evidence type="ECO:0000256" key="1">
    <source>
        <dbReference type="SAM" id="MobiDB-lite"/>
    </source>
</evidence>
<dbReference type="EMBL" id="CP108253">
    <property type="protein sequence ID" value="WTU41257.1"/>
    <property type="molecule type" value="Genomic_DNA"/>
</dbReference>
<reference evidence="2" key="1">
    <citation type="submission" date="2022-10" db="EMBL/GenBank/DDBJ databases">
        <title>The complete genomes of actinobacterial strains from the NBC collection.</title>
        <authorList>
            <person name="Joergensen T.S."/>
            <person name="Alvarez Arevalo M."/>
            <person name="Sterndorff E.B."/>
            <person name="Faurdal D."/>
            <person name="Vuksanovic O."/>
            <person name="Mourched A.-S."/>
            <person name="Charusanti P."/>
            <person name="Shaw S."/>
            <person name="Blin K."/>
            <person name="Weber T."/>
        </authorList>
    </citation>
    <scope>NUCLEOTIDE SEQUENCE</scope>
    <source>
        <strain evidence="2">NBC_00060</strain>
    </source>
</reference>
<protein>
    <submittedName>
        <fullName evidence="2">Uncharacterized protein</fullName>
    </submittedName>
</protein>
<feature type="region of interest" description="Disordered" evidence="1">
    <location>
        <begin position="56"/>
        <end position="77"/>
    </location>
</feature>
<evidence type="ECO:0000313" key="2">
    <source>
        <dbReference type="EMBL" id="WTU41257.1"/>
    </source>
</evidence>
<proteinExistence type="predicted"/>
<organism evidence="2">
    <name type="scientific">Streptomyces sp. NBC_00060</name>
    <dbReference type="NCBI Taxonomy" id="2975636"/>
    <lineage>
        <taxon>Bacteria</taxon>
        <taxon>Bacillati</taxon>
        <taxon>Actinomycetota</taxon>
        <taxon>Actinomycetes</taxon>
        <taxon>Kitasatosporales</taxon>
        <taxon>Streptomycetaceae</taxon>
        <taxon>Streptomyces</taxon>
    </lineage>
</organism>
<accession>A0AAU2GYX8</accession>
<gene>
    <name evidence="2" type="ORF">OHV25_17500</name>
</gene>